<gene>
    <name evidence="1" type="ORF">GCM10023176_34940</name>
</gene>
<protein>
    <submittedName>
        <fullName evidence="1">Uncharacterized protein</fullName>
    </submittedName>
</protein>
<proteinExistence type="predicted"/>
<organism evidence="1 2">
    <name type="scientific">Micromonospora coerulea</name>
    <dbReference type="NCBI Taxonomy" id="47856"/>
    <lineage>
        <taxon>Bacteria</taxon>
        <taxon>Bacillati</taxon>
        <taxon>Actinomycetota</taxon>
        <taxon>Actinomycetes</taxon>
        <taxon>Micromonosporales</taxon>
        <taxon>Micromonosporaceae</taxon>
        <taxon>Micromonospora</taxon>
    </lineage>
</organism>
<keyword evidence="2" id="KW-1185">Reference proteome</keyword>
<evidence type="ECO:0000313" key="1">
    <source>
        <dbReference type="EMBL" id="GAA4572297.1"/>
    </source>
</evidence>
<dbReference type="Proteomes" id="UP001500307">
    <property type="component" value="Unassembled WGS sequence"/>
</dbReference>
<name>A0ABP8SPB1_9ACTN</name>
<sequence>MLEAWGLTLTTDIARQVRQWRAEGYTWRAIAACADDAWGTDSRGNQLFGEDLCLASARMLGENPNADPWN</sequence>
<evidence type="ECO:0000313" key="2">
    <source>
        <dbReference type="Proteomes" id="UP001500307"/>
    </source>
</evidence>
<comment type="caution">
    <text evidence="1">The sequence shown here is derived from an EMBL/GenBank/DDBJ whole genome shotgun (WGS) entry which is preliminary data.</text>
</comment>
<dbReference type="RefSeq" id="WP_346120813.1">
    <property type="nucleotide sequence ID" value="NZ_BAABGU010000018.1"/>
</dbReference>
<reference evidence="2" key="1">
    <citation type="journal article" date="2019" name="Int. J. Syst. Evol. Microbiol.">
        <title>The Global Catalogue of Microorganisms (GCM) 10K type strain sequencing project: providing services to taxonomists for standard genome sequencing and annotation.</title>
        <authorList>
            <consortium name="The Broad Institute Genomics Platform"/>
            <consortium name="The Broad Institute Genome Sequencing Center for Infectious Disease"/>
            <person name="Wu L."/>
            <person name="Ma J."/>
        </authorList>
    </citation>
    <scope>NUCLEOTIDE SEQUENCE [LARGE SCALE GENOMIC DNA]</scope>
    <source>
        <strain evidence="2">JCM 3175</strain>
    </source>
</reference>
<accession>A0ABP8SPB1</accession>
<dbReference type="EMBL" id="BAABGU010000018">
    <property type="protein sequence ID" value="GAA4572297.1"/>
    <property type="molecule type" value="Genomic_DNA"/>
</dbReference>